<accession>A0A3S3A9R0</accession>
<proteinExistence type="predicted"/>
<keyword evidence="2" id="KW-1185">Reference proteome</keyword>
<comment type="caution">
    <text evidence="1">The sequence shown here is derived from an EMBL/GenBank/DDBJ whole genome shotgun (WGS) entry which is preliminary data.</text>
</comment>
<dbReference type="GO" id="GO:0020037">
    <property type="term" value="F:heme binding"/>
    <property type="evidence" value="ECO:0007669"/>
    <property type="project" value="InterPro"/>
</dbReference>
<dbReference type="CDD" id="cd08916">
    <property type="entry name" value="TrHb3_P"/>
    <property type="match status" value="1"/>
</dbReference>
<organism evidence="1 2">
    <name type="scientific">Rhodococcus xishaensis</name>
    <dbReference type="NCBI Taxonomy" id="2487364"/>
    <lineage>
        <taxon>Bacteria</taxon>
        <taxon>Bacillati</taxon>
        <taxon>Actinomycetota</taxon>
        <taxon>Actinomycetes</taxon>
        <taxon>Mycobacteriales</taxon>
        <taxon>Nocardiaceae</taxon>
        <taxon>Rhodococcus</taxon>
    </lineage>
</organism>
<dbReference type="Proteomes" id="UP000283479">
    <property type="component" value="Unassembled WGS sequence"/>
</dbReference>
<name>A0A3S3A9R0_9NOCA</name>
<evidence type="ECO:0000313" key="1">
    <source>
        <dbReference type="EMBL" id="RVW05218.1"/>
    </source>
</evidence>
<dbReference type="AlphaFoldDB" id="A0A3S3A9R0"/>
<evidence type="ECO:0000313" key="2">
    <source>
        <dbReference type="Proteomes" id="UP000283479"/>
    </source>
</evidence>
<dbReference type="EMBL" id="RKLO01000001">
    <property type="protein sequence ID" value="RVW05218.1"/>
    <property type="molecule type" value="Genomic_DNA"/>
</dbReference>
<gene>
    <name evidence="1" type="ORF">EGT50_00865</name>
</gene>
<dbReference type="GO" id="GO:0019825">
    <property type="term" value="F:oxygen binding"/>
    <property type="evidence" value="ECO:0007669"/>
    <property type="project" value="InterPro"/>
</dbReference>
<dbReference type="InterPro" id="IPR009050">
    <property type="entry name" value="Globin-like_sf"/>
</dbReference>
<dbReference type="OrthoDB" id="25954at2"/>
<dbReference type="SUPFAM" id="SSF46458">
    <property type="entry name" value="Globin-like"/>
    <property type="match status" value="1"/>
</dbReference>
<sequence length="131" mass="14780">MTRPTDHRRDIAGRPDVDRLVRSFYERALVDPMLAAAFETLATVGLDEHLPVVGDFWEQILFRTTRYRGDFALVHEALNRQHGLAGEKLARWLDLWCETVDTEFAGPDAERAKTKAIAMAGALGRTWTPAT</sequence>
<dbReference type="Gene3D" id="1.10.490.10">
    <property type="entry name" value="Globins"/>
    <property type="match status" value="1"/>
</dbReference>
<reference evidence="1 2" key="1">
    <citation type="submission" date="2018-11" db="EMBL/GenBank/DDBJ databases">
        <title>Rhodococcus spongicola sp. nov. and Rhodococcus xishaensis sp. nov. from marine sponges.</title>
        <authorList>
            <person name="Li L."/>
            <person name="Lin H.W."/>
        </authorList>
    </citation>
    <scope>NUCLEOTIDE SEQUENCE [LARGE SCALE GENOMIC DNA]</scope>
    <source>
        <strain evidence="1 2">LHW51113</strain>
    </source>
</reference>
<protein>
    <submittedName>
        <fullName evidence="1">Group III truncated hemoglobin</fullName>
    </submittedName>
</protein>
<dbReference type="InterPro" id="IPR012292">
    <property type="entry name" value="Globin/Proto"/>
</dbReference>
<dbReference type="RefSeq" id="WP_127950734.1">
    <property type="nucleotide sequence ID" value="NZ_RKLO01000001.1"/>
</dbReference>